<organism evidence="2 3">
    <name type="scientific">Euzebyella saccharophila</name>
    <dbReference type="NCBI Taxonomy" id="679664"/>
    <lineage>
        <taxon>Bacteria</taxon>
        <taxon>Pseudomonadati</taxon>
        <taxon>Bacteroidota</taxon>
        <taxon>Flavobacteriia</taxon>
        <taxon>Flavobacteriales</taxon>
        <taxon>Flavobacteriaceae</taxon>
        <taxon>Euzebyella</taxon>
    </lineage>
</organism>
<keyword evidence="1" id="KW-0812">Transmembrane</keyword>
<evidence type="ECO:0000313" key="2">
    <source>
        <dbReference type="EMBL" id="MFC4096484.1"/>
    </source>
</evidence>
<feature type="transmembrane region" description="Helical" evidence="1">
    <location>
        <begin position="44"/>
        <end position="65"/>
    </location>
</feature>
<dbReference type="Proteomes" id="UP001595814">
    <property type="component" value="Unassembled WGS sequence"/>
</dbReference>
<reference evidence="3" key="1">
    <citation type="journal article" date="2019" name="Int. J. Syst. Evol. Microbiol.">
        <title>The Global Catalogue of Microorganisms (GCM) 10K type strain sequencing project: providing services to taxonomists for standard genome sequencing and annotation.</title>
        <authorList>
            <consortium name="The Broad Institute Genomics Platform"/>
            <consortium name="The Broad Institute Genome Sequencing Center for Infectious Disease"/>
            <person name="Wu L."/>
            <person name="Ma J."/>
        </authorList>
    </citation>
    <scope>NUCLEOTIDE SEQUENCE [LARGE SCALE GENOMIC DNA]</scope>
    <source>
        <strain evidence="3">CECT 7477</strain>
    </source>
</reference>
<evidence type="ECO:0008006" key="4">
    <source>
        <dbReference type="Google" id="ProtNLM"/>
    </source>
</evidence>
<sequence length="248" mass="27927">MNRNNFDEEIRKKFESRRLTPSAGAWDKIEGQLGSPSAHKPTYYYRWGVAAAFIAFLLISVLYVIEKDSATLPVEEVVVRPQRKAEEKVDDVVAGSDEGERATVKPTFEQVVEISPEKASKKTEVKPFDFKDEEVIAVVEEVNLEEKVSELDTNHLLINAKVEELIAHVAILETDKETLTDSEVDSLLKEAQNEILNSKITESSGSVDAMALLADVETELDKTFRDQLFDALKDRFIKVRTALADRNQ</sequence>
<gene>
    <name evidence="2" type="ORF">ACFOUT_11410</name>
</gene>
<dbReference type="RefSeq" id="WP_192463502.1">
    <property type="nucleotide sequence ID" value="NZ_JACYFJ010000008.1"/>
</dbReference>
<name>A0ABV8JUM1_9FLAO</name>
<accession>A0ABV8JUM1</accession>
<keyword evidence="1" id="KW-1133">Transmembrane helix</keyword>
<evidence type="ECO:0000256" key="1">
    <source>
        <dbReference type="SAM" id="Phobius"/>
    </source>
</evidence>
<keyword evidence="1" id="KW-0472">Membrane</keyword>
<keyword evidence="3" id="KW-1185">Reference proteome</keyword>
<evidence type="ECO:0000313" key="3">
    <source>
        <dbReference type="Proteomes" id="UP001595814"/>
    </source>
</evidence>
<protein>
    <recommendedName>
        <fullName evidence="4">Anti-sigma factor</fullName>
    </recommendedName>
</protein>
<proteinExistence type="predicted"/>
<comment type="caution">
    <text evidence="2">The sequence shown here is derived from an EMBL/GenBank/DDBJ whole genome shotgun (WGS) entry which is preliminary data.</text>
</comment>
<dbReference type="EMBL" id="JBHSAW010000008">
    <property type="protein sequence ID" value="MFC4096484.1"/>
    <property type="molecule type" value="Genomic_DNA"/>
</dbReference>